<dbReference type="Pfam" id="PF16092">
    <property type="entry name" value="CFAP61_N"/>
    <property type="match status" value="1"/>
</dbReference>
<dbReference type="PANTHER" id="PTHR21178:SF8">
    <property type="entry name" value="CILIA- AND FLAGELLA-ASSOCIATED PROTEIN 61"/>
    <property type="match status" value="1"/>
</dbReference>
<dbReference type="OrthoDB" id="382863at2759"/>
<proteinExistence type="predicted"/>
<dbReference type="PANTHER" id="PTHR21178">
    <property type="entry name" value="CILIA- AND FLAGELLA-ASSOCIATED PROTEIN 61"/>
    <property type="match status" value="1"/>
</dbReference>
<gene>
    <name evidence="2" type="ORF">ACAOBT_LOCUS17874</name>
</gene>
<keyword evidence="3" id="KW-1185">Reference proteome</keyword>
<protein>
    <recommendedName>
        <fullName evidence="1">Cilia- and flagella-associated protein 61 N-terminal domain-containing protein</fullName>
    </recommendedName>
</protein>
<dbReference type="EMBL" id="CAKOFQ010007019">
    <property type="protein sequence ID" value="CAH1987495.1"/>
    <property type="molecule type" value="Genomic_DNA"/>
</dbReference>
<feature type="domain" description="Cilia- and flagella-associated protein 61 N-terminal" evidence="1">
    <location>
        <begin position="44"/>
        <end position="289"/>
    </location>
</feature>
<name>A0A9P0PIX4_ACAOB</name>
<dbReference type="Proteomes" id="UP001152888">
    <property type="component" value="Unassembled WGS sequence"/>
</dbReference>
<accession>A0A9P0PIX4</accession>
<evidence type="ECO:0000313" key="3">
    <source>
        <dbReference type="Proteomes" id="UP001152888"/>
    </source>
</evidence>
<evidence type="ECO:0000313" key="2">
    <source>
        <dbReference type="EMBL" id="CAH1987495.1"/>
    </source>
</evidence>
<comment type="caution">
    <text evidence="2">The sequence shown here is derived from an EMBL/GenBank/DDBJ whole genome shotgun (WGS) entry which is preliminary data.</text>
</comment>
<dbReference type="InterPro" id="IPR032151">
    <property type="entry name" value="CFAP61_N"/>
</dbReference>
<evidence type="ECO:0000259" key="1">
    <source>
        <dbReference type="Pfam" id="PF16092"/>
    </source>
</evidence>
<organism evidence="2 3">
    <name type="scientific">Acanthoscelides obtectus</name>
    <name type="common">Bean weevil</name>
    <name type="synonym">Bruchus obtectus</name>
    <dbReference type="NCBI Taxonomy" id="200917"/>
    <lineage>
        <taxon>Eukaryota</taxon>
        <taxon>Metazoa</taxon>
        <taxon>Ecdysozoa</taxon>
        <taxon>Arthropoda</taxon>
        <taxon>Hexapoda</taxon>
        <taxon>Insecta</taxon>
        <taxon>Pterygota</taxon>
        <taxon>Neoptera</taxon>
        <taxon>Endopterygota</taxon>
        <taxon>Coleoptera</taxon>
        <taxon>Polyphaga</taxon>
        <taxon>Cucujiformia</taxon>
        <taxon>Chrysomeloidea</taxon>
        <taxon>Chrysomelidae</taxon>
        <taxon>Bruchinae</taxon>
        <taxon>Bruchini</taxon>
        <taxon>Acanthoscelides</taxon>
    </lineage>
</organism>
<sequence>MSFVGSTRASDPRGSFAQVRKSILQRSIAMLTPQDVVTIKPNQTEPLKRLYNKAAVVPMFGQINIEELLAKSYMALGLKDPTNNIVGVIVVNTYPNIKALPLWEWKSWIRDIYGMEDSCSRNTLWVHLLMYDSMYSLFFLKPLVDYIFQQRVFLQYLILVQPPGKYRTDILSDLGTVVTPKEETSKNAQRLYVFNREDFIQKYKIRRAVEEDNDDLVPLINTHSLRLEEMYGRYYIAEILTRYKDSGRQIIVAEHEGNAVAVLCLNESVCYKVLNEEFELACYNGLKKPHPDDLADVSLEAIFHSLENLHSKYEDEILEIIERTTNAEGQNSTSELDETLIHVDYSESDSFSLVFTSASLLFFQDDETKSRHNSTESVESSKEVLKNYMLSAEKDPRLNEDAMSAYSSVRGMYGHIPEFHGDPNAFCLEITAAYPDHEVGLMQLFEAAFETFPDREYCIMAVPSTTPINRLTKFFTRVVPRSTGVFPYELYALHKSAVLGHVRVVAGSSKHIPAVKRLISTIPNNSFVLQEFEKSIKDPATPYLPFVFLCEEQVIGLAILSEETDLLYLQAHYDLSYINTRVHRSDSYGVIETLLINPIFQRHSKLFLSELHTLGDFSVLFYRHTPYDTTDAYRERPLMNLLQFMLPLAPRRLPDYDMDLLLQEECAPSKLIVEDQEPFALYLSTVPNCSVNRHAVNTRIVVVGCSNTALSFLETLLCKQDPNDMVTFNNVTLICASGMAASKVGSRIRDAFLIKKYFMDPRHMDMISLKTYVNVISGKVSKIDKKNQILVINNNSFISYDMLFLMNGEQFLQPIRQNRTPFVEKPDNVFVINNAIEANNAVMKLKQLHANYGDRDYTIIVFGHFLQAHTTLNGLLMFGIPGKNLVLVEPFPYCMALEKRQRHKVSIYNDPDIDEAVYDHIRAEGIQVYQSYYFHRRGIDPSET</sequence>
<reference evidence="2" key="1">
    <citation type="submission" date="2022-03" db="EMBL/GenBank/DDBJ databases">
        <authorList>
            <person name="Sayadi A."/>
        </authorList>
    </citation>
    <scope>NUCLEOTIDE SEQUENCE</scope>
</reference>
<dbReference type="AlphaFoldDB" id="A0A9P0PIX4"/>
<dbReference type="InterPro" id="IPR038884">
    <property type="entry name" value="CFAP61"/>
</dbReference>